<dbReference type="GO" id="GO:0016787">
    <property type="term" value="F:hydrolase activity"/>
    <property type="evidence" value="ECO:0007669"/>
    <property type="project" value="UniProtKB-KW"/>
</dbReference>
<name>A0ABP7XVX4_9ACTN</name>
<dbReference type="Gene3D" id="3.40.50.1820">
    <property type="entry name" value="alpha/beta hydrolase"/>
    <property type="match status" value="1"/>
</dbReference>
<sequence>MVIGTPAASDLGWARPGAGAATGTGVLVLSGSSGRLDLARAERLAALGATALAFRWFGGAGPAVPREVPLESFAGCLDLLERECDRLVVLGLSYGAEAALSLACRDPRPAAVIALAPTHVGWEGHRDDGARARSKWTWDGVPLPFVPLAEGWVPDTDPPQFVDLYRRSLDQAPAELLTAARIPIERYAGDLLLVAGGDDRVWPAVASARAIEQARAAAGRATTVVIDPAAGHPVTFPGEVPPDPRRPYAVGGDPGAPERLGAAAWPEVLRLLG</sequence>
<accession>A0ABP7XVX4</accession>
<evidence type="ECO:0000259" key="2">
    <source>
        <dbReference type="Pfam" id="PF08840"/>
    </source>
</evidence>
<protein>
    <submittedName>
        <fullName evidence="3">Acyl-CoA thioester hydrolase/BAAT C-terminal domain-containing protein</fullName>
    </submittedName>
</protein>
<evidence type="ECO:0000313" key="3">
    <source>
        <dbReference type="EMBL" id="GAA4126467.1"/>
    </source>
</evidence>
<reference evidence="4" key="1">
    <citation type="journal article" date="2019" name="Int. J. Syst. Evol. Microbiol.">
        <title>The Global Catalogue of Microorganisms (GCM) 10K type strain sequencing project: providing services to taxonomists for standard genome sequencing and annotation.</title>
        <authorList>
            <consortium name="The Broad Institute Genomics Platform"/>
            <consortium name="The Broad Institute Genome Sequencing Center for Infectious Disease"/>
            <person name="Wu L."/>
            <person name="Ma J."/>
        </authorList>
    </citation>
    <scope>NUCLEOTIDE SEQUENCE [LARGE SCALE GENOMIC DNA]</scope>
    <source>
        <strain evidence="4">JCM 16703</strain>
    </source>
</reference>
<dbReference type="Pfam" id="PF08840">
    <property type="entry name" value="BAAT_C"/>
    <property type="match status" value="1"/>
</dbReference>
<comment type="caution">
    <text evidence="3">The sequence shown here is derived from an EMBL/GenBank/DDBJ whole genome shotgun (WGS) entry which is preliminary data.</text>
</comment>
<dbReference type="InterPro" id="IPR029058">
    <property type="entry name" value="AB_hydrolase_fold"/>
</dbReference>
<proteinExistence type="inferred from homology"/>
<dbReference type="InterPro" id="IPR050261">
    <property type="entry name" value="FrsA_esterase"/>
</dbReference>
<dbReference type="InterPro" id="IPR014940">
    <property type="entry name" value="BAAT_C"/>
</dbReference>
<gene>
    <name evidence="3" type="ORF">GCM10022215_36120</name>
</gene>
<evidence type="ECO:0000313" key="4">
    <source>
        <dbReference type="Proteomes" id="UP001501495"/>
    </source>
</evidence>
<keyword evidence="3" id="KW-0378">Hydrolase</keyword>
<comment type="similarity">
    <text evidence="1">Belongs to the AB hydrolase superfamily.</text>
</comment>
<organism evidence="3 4">
    <name type="scientific">Nocardioides fonticola</name>
    <dbReference type="NCBI Taxonomy" id="450363"/>
    <lineage>
        <taxon>Bacteria</taxon>
        <taxon>Bacillati</taxon>
        <taxon>Actinomycetota</taxon>
        <taxon>Actinomycetes</taxon>
        <taxon>Propionibacteriales</taxon>
        <taxon>Nocardioidaceae</taxon>
        <taxon>Nocardioides</taxon>
    </lineage>
</organism>
<evidence type="ECO:0000256" key="1">
    <source>
        <dbReference type="ARBA" id="ARBA00008645"/>
    </source>
</evidence>
<keyword evidence="4" id="KW-1185">Reference proteome</keyword>
<dbReference type="Proteomes" id="UP001501495">
    <property type="component" value="Unassembled WGS sequence"/>
</dbReference>
<dbReference type="SUPFAM" id="SSF53474">
    <property type="entry name" value="alpha/beta-Hydrolases"/>
    <property type="match status" value="1"/>
</dbReference>
<dbReference type="PANTHER" id="PTHR22946">
    <property type="entry name" value="DIENELACTONE HYDROLASE DOMAIN-CONTAINING PROTEIN-RELATED"/>
    <property type="match status" value="1"/>
</dbReference>
<feature type="domain" description="BAAT/Acyl-CoA thioester hydrolase C-terminal" evidence="2">
    <location>
        <begin position="86"/>
        <end position="237"/>
    </location>
</feature>
<dbReference type="EMBL" id="BAAAZH010000028">
    <property type="protein sequence ID" value="GAA4126467.1"/>
    <property type="molecule type" value="Genomic_DNA"/>
</dbReference>